<dbReference type="CDD" id="cd01750">
    <property type="entry name" value="GATase1_CobQ"/>
    <property type="match status" value="1"/>
</dbReference>
<dbReference type="InterPro" id="IPR033949">
    <property type="entry name" value="CobQ_GATase1"/>
</dbReference>
<dbReference type="Proteomes" id="UP000325811">
    <property type="component" value="Chromosome I"/>
</dbReference>
<dbReference type="KEGG" id="pdio:PDMSB3_0885"/>
<dbReference type="SUPFAM" id="SSF52540">
    <property type="entry name" value="P-loop containing nucleoside triphosphate hydrolases"/>
    <property type="match status" value="1"/>
</dbReference>
<dbReference type="InterPro" id="IPR029062">
    <property type="entry name" value="Class_I_gatase-like"/>
</dbReference>
<dbReference type="GO" id="GO:0015420">
    <property type="term" value="F:ABC-type vitamin B12 transporter activity"/>
    <property type="evidence" value="ECO:0007669"/>
    <property type="project" value="UniProtKB-UniRule"/>
</dbReference>
<dbReference type="Gene3D" id="3.40.50.300">
    <property type="entry name" value="P-loop containing nucleotide triphosphate hydrolases"/>
    <property type="match status" value="1"/>
</dbReference>
<feature type="active site" evidence="7">
    <location>
        <position position="482"/>
    </location>
</feature>
<evidence type="ECO:0000256" key="3">
    <source>
        <dbReference type="ARBA" id="ARBA00019833"/>
    </source>
</evidence>
<dbReference type="InterPro" id="IPR011698">
    <property type="entry name" value="GATase_3"/>
</dbReference>
<evidence type="ECO:0000313" key="10">
    <source>
        <dbReference type="EMBL" id="VVD27347.1"/>
    </source>
</evidence>
<evidence type="ECO:0000313" key="11">
    <source>
        <dbReference type="Proteomes" id="UP000325811"/>
    </source>
</evidence>
<proteinExistence type="inferred from homology"/>
<dbReference type="InterPro" id="IPR002586">
    <property type="entry name" value="CobQ/CobB/MinD/ParA_Nub-bd_dom"/>
</dbReference>
<sequence>MKTHGPVPRVSAALPPASLSVLSVHRQALAQDSVTTTSTSHNAVPVPRGTLMIQGTTSDAGKSTLVAGLCRLARRAGARVAPFKPQNMALNSAVTVDGGEIGRAQALQAVAAGIAAHTDLNPVLLKPTSDRGAQVIIHGKARTNLDARAYHDYKPVAFEAVLQSYARLQAAYDTIFVEGAGSPAEINLRDRDIANMGFAEAVDCPVVLVADIDRGGVFAHLTGTLACLSASEQARVRGFIINRFRGDVGLLQPGLDWLEAKTCKPVLGVIPYLHGLTLDAEDMLPPELRAAHSGGAGRMLRVVVPVLPHISNHTDFDALRAHPQVDFHYVRSGTPPPPADLIILPGSKNVPGDLAFLRAQGWDAVLQKHLRYGGRVIGICGGMQMLGREVADPHGVEGAPGTSAGLGWLDYSTVLTRDKTLKNVTGRLALPGAPEVAGYEIHMGETRGPALDTPALQLGDARDARPDGAISADGQILATYVHGLFDTPAACAALLAWAGLSDAEAIDYPALREASLERLADTLAEHLDLAKLFAAMG</sequence>
<evidence type="ECO:0000259" key="8">
    <source>
        <dbReference type="Pfam" id="PF01656"/>
    </source>
</evidence>
<dbReference type="UniPathway" id="UPA00148"/>
<evidence type="ECO:0000256" key="7">
    <source>
        <dbReference type="HAMAP-Rule" id="MF_00028"/>
    </source>
</evidence>
<comment type="function">
    <text evidence="6 7">Catalyzes amidations at positions B, D, E, and G on adenosylcobyrinic A,C-diamide. NH(2) groups are provided by glutamine, and one molecule of ATP is hydrogenolyzed for each amidation.</text>
</comment>
<evidence type="ECO:0000256" key="2">
    <source>
        <dbReference type="ARBA" id="ARBA00006205"/>
    </source>
</evidence>
<dbReference type="Pfam" id="PF07685">
    <property type="entry name" value="GATase_3"/>
    <property type="match status" value="1"/>
</dbReference>
<protein>
    <recommendedName>
        <fullName evidence="3 7">Cobyric acid synthase</fullName>
    </recommendedName>
</protein>
<reference evidence="10 11" key="1">
    <citation type="submission" date="2019-08" db="EMBL/GenBank/DDBJ databases">
        <authorList>
            <person name="Herpell B J."/>
        </authorList>
    </citation>
    <scope>NUCLEOTIDE SEQUENCE [LARGE SCALE GENOMIC DNA]</scope>
    <source>
        <strain evidence="11">Msb3</strain>
    </source>
</reference>
<keyword evidence="4 7" id="KW-0169">Cobalamin biosynthesis</keyword>
<dbReference type="PANTHER" id="PTHR21343">
    <property type="entry name" value="DETHIOBIOTIN SYNTHETASE"/>
    <property type="match status" value="1"/>
</dbReference>
<dbReference type="InterPro" id="IPR047045">
    <property type="entry name" value="CobQ_N"/>
</dbReference>
<dbReference type="GO" id="GO:0009236">
    <property type="term" value="P:cobalamin biosynthetic process"/>
    <property type="evidence" value="ECO:0007669"/>
    <property type="project" value="UniProtKB-UniRule"/>
</dbReference>
<comment type="similarity">
    <text evidence="2 7">Belongs to the CobB/CobQ family. CobQ subfamily.</text>
</comment>
<feature type="active site" description="Nucleophile" evidence="7">
    <location>
        <position position="380"/>
    </location>
</feature>
<dbReference type="InterPro" id="IPR004459">
    <property type="entry name" value="CobQ_synth"/>
</dbReference>
<evidence type="ECO:0000256" key="6">
    <source>
        <dbReference type="ARBA" id="ARBA00025166"/>
    </source>
</evidence>
<dbReference type="HAMAP" id="MF_00028">
    <property type="entry name" value="CobQ"/>
    <property type="match status" value="1"/>
</dbReference>
<organism evidence="10 11">
    <name type="scientific">Paraburkholderia dioscoreae</name>
    <dbReference type="NCBI Taxonomy" id="2604047"/>
    <lineage>
        <taxon>Bacteria</taxon>
        <taxon>Pseudomonadati</taxon>
        <taxon>Pseudomonadota</taxon>
        <taxon>Betaproteobacteria</taxon>
        <taxon>Burkholderiales</taxon>
        <taxon>Burkholderiaceae</taxon>
        <taxon>Paraburkholderia</taxon>
    </lineage>
</organism>
<dbReference type="Gene3D" id="3.40.50.880">
    <property type="match status" value="1"/>
</dbReference>
<accession>A0A5Q4Z5W6</accession>
<dbReference type="GO" id="GO:0003824">
    <property type="term" value="F:catalytic activity"/>
    <property type="evidence" value="ECO:0007669"/>
    <property type="project" value="InterPro"/>
</dbReference>
<dbReference type="CDD" id="cd05389">
    <property type="entry name" value="CobQ_N"/>
    <property type="match status" value="1"/>
</dbReference>
<keyword evidence="11" id="KW-1185">Reference proteome</keyword>
<evidence type="ECO:0000259" key="9">
    <source>
        <dbReference type="Pfam" id="PF07685"/>
    </source>
</evidence>
<dbReference type="NCBIfam" id="TIGR00313">
    <property type="entry name" value="cobQ"/>
    <property type="match status" value="1"/>
</dbReference>
<feature type="domain" description="CobB/CobQ-like glutamine amidotransferase" evidence="9">
    <location>
        <begin position="301"/>
        <end position="488"/>
    </location>
</feature>
<dbReference type="PROSITE" id="PS51274">
    <property type="entry name" value="GATASE_COBBQ"/>
    <property type="match status" value="1"/>
</dbReference>
<keyword evidence="5 7" id="KW-0315">Glutamine amidotransferase</keyword>
<dbReference type="PANTHER" id="PTHR21343:SF1">
    <property type="entry name" value="COBYRIC ACID SYNTHASE"/>
    <property type="match status" value="1"/>
</dbReference>
<dbReference type="Pfam" id="PF01656">
    <property type="entry name" value="CbiA"/>
    <property type="match status" value="1"/>
</dbReference>
<dbReference type="NCBIfam" id="NF001989">
    <property type="entry name" value="PRK00784.1"/>
    <property type="match status" value="1"/>
</dbReference>
<evidence type="ECO:0000256" key="4">
    <source>
        <dbReference type="ARBA" id="ARBA00022573"/>
    </source>
</evidence>
<evidence type="ECO:0000256" key="5">
    <source>
        <dbReference type="ARBA" id="ARBA00022962"/>
    </source>
</evidence>
<evidence type="ECO:0000256" key="1">
    <source>
        <dbReference type="ARBA" id="ARBA00004953"/>
    </source>
</evidence>
<comment type="pathway">
    <text evidence="1 7">Cofactor biosynthesis; adenosylcobalamin biosynthesis.</text>
</comment>
<name>A0A5Q4Z5W6_9BURK</name>
<feature type="domain" description="CobQ/CobB/MinD/ParA nucleotide binding" evidence="8">
    <location>
        <begin position="51"/>
        <end position="278"/>
    </location>
</feature>
<dbReference type="AlphaFoldDB" id="A0A5Q4Z5W6"/>
<dbReference type="InterPro" id="IPR027417">
    <property type="entry name" value="P-loop_NTPase"/>
</dbReference>
<dbReference type="SUPFAM" id="SSF52317">
    <property type="entry name" value="Class I glutamine amidotransferase-like"/>
    <property type="match status" value="1"/>
</dbReference>
<dbReference type="EMBL" id="LR699553">
    <property type="protein sequence ID" value="VVD27347.1"/>
    <property type="molecule type" value="Genomic_DNA"/>
</dbReference>
<gene>
    <name evidence="7 10" type="primary">cobQ</name>
    <name evidence="10" type="ORF">PDMSB3_0885</name>
</gene>